<feature type="region of interest" description="Disordered" evidence="1">
    <location>
        <begin position="185"/>
        <end position="207"/>
    </location>
</feature>
<comment type="caution">
    <text evidence="3">The sequence shown here is derived from an EMBL/GenBank/DDBJ whole genome shotgun (WGS) entry which is preliminary data.</text>
</comment>
<gene>
    <name evidence="3" type="ORF">DQ384_34475</name>
</gene>
<keyword evidence="4" id="KW-1185">Reference proteome</keyword>
<reference evidence="3 4" key="1">
    <citation type="submission" date="2018-06" db="EMBL/GenBank/DDBJ databases">
        <title>Sphaerisporangium craniellae sp. nov., isolated from a marine sponge in the South China Sea.</title>
        <authorList>
            <person name="Li L."/>
        </authorList>
    </citation>
    <scope>NUCLEOTIDE SEQUENCE [LARGE SCALE GENOMIC DNA]</scope>
    <source>
        <strain evidence="3 4">CCTCC AA 208026</strain>
    </source>
</reference>
<dbReference type="NCBIfam" id="TIGR03083">
    <property type="entry name" value="maleylpyruvate isomerase family mycothiol-dependent enzyme"/>
    <property type="match status" value="1"/>
</dbReference>
<proteinExistence type="predicted"/>
<dbReference type="EMBL" id="QOIL01000026">
    <property type="protein sequence ID" value="RCG23494.1"/>
    <property type="molecule type" value="Genomic_DNA"/>
</dbReference>
<evidence type="ECO:0000313" key="3">
    <source>
        <dbReference type="EMBL" id="RCG23494.1"/>
    </source>
</evidence>
<organism evidence="3 4">
    <name type="scientific">Sphaerisporangium album</name>
    <dbReference type="NCBI Taxonomy" id="509200"/>
    <lineage>
        <taxon>Bacteria</taxon>
        <taxon>Bacillati</taxon>
        <taxon>Actinomycetota</taxon>
        <taxon>Actinomycetes</taxon>
        <taxon>Streptosporangiales</taxon>
        <taxon>Streptosporangiaceae</taxon>
        <taxon>Sphaerisporangium</taxon>
    </lineage>
</organism>
<sequence length="207" mass="22523">MTMDIREAYRRALDQFGMYVHQVRADQWRLPTACADWDVRTLVEHLVGESLWAPELLAGRSVGEVGDRLDGDLLGDDPVKAFDVAAAAAVRAMEPDDVLARTVHLSFGDVPGEEYISELFADTLIHTWDLATAIGGDGHLDPELVEVCTVWFAGAEDSYRQAGVIGDRPPLPDHADAQTRLLVAWGRGGRPEDEGAPEGPEQAPQGP</sequence>
<feature type="domain" description="Mycothiol-dependent maleylpyruvate isomerase metal-binding" evidence="2">
    <location>
        <begin position="10"/>
        <end position="131"/>
    </location>
</feature>
<evidence type="ECO:0000259" key="2">
    <source>
        <dbReference type="Pfam" id="PF11716"/>
    </source>
</evidence>
<protein>
    <submittedName>
        <fullName evidence="3">TIGR03086 family protein</fullName>
    </submittedName>
</protein>
<dbReference type="Gene3D" id="1.20.120.450">
    <property type="entry name" value="dinb family like domain"/>
    <property type="match status" value="1"/>
</dbReference>
<dbReference type="SUPFAM" id="SSF109854">
    <property type="entry name" value="DinB/YfiT-like putative metalloenzymes"/>
    <property type="match status" value="1"/>
</dbReference>
<name>A0A367EZD8_9ACTN</name>
<dbReference type="AlphaFoldDB" id="A0A367EZD8"/>
<dbReference type="InterPro" id="IPR017520">
    <property type="entry name" value="CHP03086"/>
</dbReference>
<accession>A0A367EZD8</accession>
<dbReference type="InterPro" id="IPR017517">
    <property type="entry name" value="Maleyloyr_isom"/>
</dbReference>
<dbReference type="OrthoDB" id="5185819at2"/>
<dbReference type="InterPro" id="IPR034660">
    <property type="entry name" value="DinB/YfiT-like"/>
</dbReference>
<dbReference type="Pfam" id="PF11716">
    <property type="entry name" value="MDMPI_N"/>
    <property type="match status" value="1"/>
</dbReference>
<dbReference type="InterPro" id="IPR024344">
    <property type="entry name" value="MDMPI_metal-binding"/>
</dbReference>
<evidence type="ECO:0000313" key="4">
    <source>
        <dbReference type="Proteomes" id="UP000253094"/>
    </source>
</evidence>
<dbReference type="Proteomes" id="UP000253094">
    <property type="component" value="Unassembled WGS sequence"/>
</dbReference>
<dbReference type="GO" id="GO:0046872">
    <property type="term" value="F:metal ion binding"/>
    <property type="evidence" value="ECO:0007669"/>
    <property type="project" value="InterPro"/>
</dbReference>
<dbReference type="NCBIfam" id="TIGR03086">
    <property type="entry name" value="TIGR03086 family metal-binding protein"/>
    <property type="match status" value="1"/>
</dbReference>
<evidence type="ECO:0000256" key="1">
    <source>
        <dbReference type="SAM" id="MobiDB-lite"/>
    </source>
</evidence>